<dbReference type="InterPro" id="IPR048394">
    <property type="entry name" value="FakA-like_M"/>
</dbReference>
<dbReference type="Pfam" id="PF21645">
    <property type="entry name" value="FakA-like_M"/>
    <property type="match status" value="1"/>
</dbReference>
<keyword evidence="3" id="KW-1185">Reference proteome</keyword>
<dbReference type="Gene3D" id="1.25.40.340">
    <property type="match status" value="1"/>
</dbReference>
<dbReference type="GO" id="GO:0006071">
    <property type="term" value="P:glycerol metabolic process"/>
    <property type="evidence" value="ECO:0007669"/>
    <property type="project" value="InterPro"/>
</dbReference>
<gene>
    <name evidence="2" type="ORF">EHS13_19600</name>
</gene>
<evidence type="ECO:0000313" key="3">
    <source>
        <dbReference type="Proteomes" id="UP000426246"/>
    </source>
</evidence>
<dbReference type="OrthoDB" id="9760324at2"/>
<dbReference type="EMBL" id="CP034235">
    <property type="protein sequence ID" value="QGQ96933.1"/>
    <property type="molecule type" value="Genomic_DNA"/>
</dbReference>
<dbReference type="NCBIfam" id="TIGR03599">
    <property type="entry name" value="YloV"/>
    <property type="match status" value="1"/>
</dbReference>
<dbReference type="SUPFAM" id="SSF101473">
    <property type="entry name" value="DhaL-like"/>
    <property type="match status" value="1"/>
</dbReference>
<dbReference type="InterPro" id="IPR004007">
    <property type="entry name" value="DhaL_dom"/>
</dbReference>
<evidence type="ECO:0000313" key="2">
    <source>
        <dbReference type="EMBL" id="QGQ96933.1"/>
    </source>
</evidence>
<reference evidence="3" key="1">
    <citation type="submission" date="2018-11" db="EMBL/GenBank/DDBJ databases">
        <title>Complete genome sequence of Paenibacillus sp. ML311-T8.</title>
        <authorList>
            <person name="Nam Y.-D."/>
            <person name="Kang J."/>
            <person name="Chung W.-H."/>
            <person name="Park Y.S."/>
        </authorList>
    </citation>
    <scope>NUCLEOTIDE SEQUENCE [LARGE SCALE GENOMIC DNA]</scope>
    <source>
        <strain evidence="3">ML311-T8</strain>
    </source>
</reference>
<dbReference type="PROSITE" id="PS51480">
    <property type="entry name" value="DHAL"/>
    <property type="match status" value="1"/>
</dbReference>
<dbReference type="PANTHER" id="PTHR33434">
    <property type="entry name" value="DEGV DOMAIN-CONTAINING PROTEIN DR_1986-RELATED"/>
    <property type="match status" value="1"/>
</dbReference>
<dbReference type="Pfam" id="PF13684">
    <property type="entry name" value="FakA-like_C"/>
    <property type="match status" value="1"/>
</dbReference>
<dbReference type="Proteomes" id="UP000426246">
    <property type="component" value="Chromosome"/>
</dbReference>
<dbReference type="PANTHER" id="PTHR33434:SF4">
    <property type="entry name" value="PHOSPHATASE PROTEIN"/>
    <property type="match status" value="1"/>
</dbReference>
<feature type="domain" description="DhaL" evidence="1">
    <location>
        <begin position="11"/>
        <end position="203"/>
    </location>
</feature>
<accession>A0A6B8RN17</accession>
<dbReference type="SMART" id="SM01120">
    <property type="entry name" value="Dak2"/>
    <property type="match status" value="1"/>
</dbReference>
<dbReference type="Pfam" id="PF02734">
    <property type="entry name" value="Dak2"/>
    <property type="match status" value="1"/>
</dbReference>
<dbReference type="InterPro" id="IPR050270">
    <property type="entry name" value="DegV_domain_contain"/>
</dbReference>
<dbReference type="KEGG" id="ppsc:EHS13_19600"/>
<dbReference type="InterPro" id="IPR036117">
    <property type="entry name" value="DhaL_dom_sf"/>
</dbReference>
<proteinExistence type="predicted"/>
<dbReference type="GO" id="GO:0004371">
    <property type="term" value="F:glycerone kinase activity"/>
    <property type="evidence" value="ECO:0007669"/>
    <property type="project" value="InterPro"/>
</dbReference>
<dbReference type="SMART" id="SM01121">
    <property type="entry name" value="Dak1_2"/>
    <property type="match status" value="1"/>
</dbReference>
<dbReference type="InterPro" id="IPR033470">
    <property type="entry name" value="FakA-like_C"/>
</dbReference>
<dbReference type="InterPro" id="IPR019986">
    <property type="entry name" value="YloV-like"/>
</dbReference>
<organism evidence="2 3">
    <name type="scientific">Paenibacillus psychroresistens</name>
    <dbReference type="NCBI Taxonomy" id="1778678"/>
    <lineage>
        <taxon>Bacteria</taxon>
        <taxon>Bacillati</taxon>
        <taxon>Bacillota</taxon>
        <taxon>Bacilli</taxon>
        <taxon>Bacillales</taxon>
        <taxon>Paenibacillaceae</taxon>
        <taxon>Paenibacillus</taxon>
    </lineage>
</organism>
<evidence type="ECO:0000259" key="1">
    <source>
        <dbReference type="PROSITE" id="PS51480"/>
    </source>
</evidence>
<protein>
    <submittedName>
        <fullName evidence="2">DAK2 domain-containing protein</fullName>
    </submittedName>
</protein>
<name>A0A6B8RN17_9BACL</name>
<sequence>MRKRFIKLDGSDFYQMIASGAQKLQENMEYVNGLNVFPVPDGDTGTNMNLTFASGLEELSSKKSLHIGQAAETLAKGLLLGARGNSGVILSQLFRGFAKAVHDFEEINAPQFAVALQQGVEMAYKAVIKPVEGTILTVAKEAAKGALTSSRRVDNIEQVMQDTLLQGSQALARTPELLPILKKVGVVDAGGQGLIYIYEGFMEVLLGVKADFNSPIIAPMPIKSAQAHLATDSIEHGYCTEFLVKLDPKQPQKTLFQESLFRQDLAQFGDSLLVVADDELVKVHIHAEYPGQVMDYAMKYGELIKIKIENMREQHSHILMSEFNEVQVSAVLKEYGIVAIGAGEGISAIFSSLGADIVLAGGQTMNPSTEDIVQAIQQIAAKTIYVLPNNSNIILAAQQAKELLEGQQIIVIPTKTIPQGMAAMIAFNYDKPQLANTDGMLAALNHVQSGQITYAVRDTEMDQISIKKADFLGMLDNQIIIANADLLITCQELITRMLMNQGEILTILTGQDALEDVTHALQAFIKANYPEVDIEVHSGGQPVYSYIISVE</sequence>
<dbReference type="AlphaFoldDB" id="A0A6B8RN17"/>